<evidence type="ECO:0000313" key="1">
    <source>
        <dbReference type="EMBL" id="KKN47603.1"/>
    </source>
</evidence>
<evidence type="ECO:0008006" key="2">
    <source>
        <dbReference type="Google" id="ProtNLM"/>
    </source>
</evidence>
<dbReference type="AlphaFoldDB" id="A0A0F9U1T0"/>
<accession>A0A0F9U1T0</accession>
<dbReference type="EMBL" id="LAZR01001267">
    <property type="protein sequence ID" value="KKN47603.1"/>
    <property type="molecule type" value="Genomic_DNA"/>
</dbReference>
<sequence>MGLNYRNSLTGLVLIFCLGFAMYSCELVKKSKSDIEVEFKLDTLDVGYTYWWPESGPFIGNCGEELSLVFSGTIIDLKAPTNEAGPLYKPQQGVIAIEQVFKIKELGENRYDSQKYFTTDCFYDSGLGTGDKVLVICYDFEDKYTIPGSGSLLKIDSFDGKTVASIRKFIDSDQNPDKIEKD</sequence>
<comment type="caution">
    <text evidence="1">The sequence shown here is derived from an EMBL/GenBank/DDBJ whole genome shotgun (WGS) entry which is preliminary data.</text>
</comment>
<organism evidence="1">
    <name type="scientific">marine sediment metagenome</name>
    <dbReference type="NCBI Taxonomy" id="412755"/>
    <lineage>
        <taxon>unclassified sequences</taxon>
        <taxon>metagenomes</taxon>
        <taxon>ecological metagenomes</taxon>
    </lineage>
</organism>
<feature type="non-terminal residue" evidence="1">
    <location>
        <position position="182"/>
    </location>
</feature>
<reference evidence="1" key="1">
    <citation type="journal article" date="2015" name="Nature">
        <title>Complex archaea that bridge the gap between prokaryotes and eukaryotes.</title>
        <authorList>
            <person name="Spang A."/>
            <person name="Saw J.H."/>
            <person name="Jorgensen S.L."/>
            <person name="Zaremba-Niedzwiedzka K."/>
            <person name="Martijn J."/>
            <person name="Lind A.E."/>
            <person name="van Eijk R."/>
            <person name="Schleper C."/>
            <person name="Guy L."/>
            <person name="Ettema T.J."/>
        </authorList>
    </citation>
    <scope>NUCLEOTIDE SEQUENCE</scope>
</reference>
<protein>
    <recommendedName>
        <fullName evidence="2">Lipoprotein</fullName>
    </recommendedName>
</protein>
<dbReference type="PROSITE" id="PS51257">
    <property type="entry name" value="PROKAR_LIPOPROTEIN"/>
    <property type="match status" value="1"/>
</dbReference>
<proteinExistence type="predicted"/>
<gene>
    <name evidence="1" type="ORF">LCGC14_0661350</name>
</gene>
<name>A0A0F9U1T0_9ZZZZ</name>